<evidence type="ECO:0000313" key="2">
    <source>
        <dbReference type="Proteomes" id="UP000475862"/>
    </source>
</evidence>
<accession>A0A6G0T4V7</accession>
<protein>
    <submittedName>
        <fullName evidence="1">Uncharacterized protein</fullName>
    </submittedName>
</protein>
<organism evidence="1 2">
    <name type="scientific">Aphis glycines</name>
    <name type="common">Soybean aphid</name>
    <dbReference type="NCBI Taxonomy" id="307491"/>
    <lineage>
        <taxon>Eukaryota</taxon>
        <taxon>Metazoa</taxon>
        <taxon>Ecdysozoa</taxon>
        <taxon>Arthropoda</taxon>
        <taxon>Hexapoda</taxon>
        <taxon>Insecta</taxon>
        <taxon>Pterygota</taxon>
        <taxon>Neoptera</taxon>
        <taxon>Paraneoptera</taxon>
        <taxon>Hemiptera</taxon>
        <taxon>Sternorrhyncha</taxon>
        <taxon>Aphidomorpha</taxon>
        <taxon>Aphidoidea</taxon>
        <taxon>Aphididae</taxon>
        <taxon>Aphidini</taxon>
        <taxon>Aphis</taxon>
        <taxon>Aphis</taxon>
    </lineage>
</organism>
<proteinExistence type="predicted"/>
<reference evidence="1 2" key="1">
    <citation type="submission" date="2019-08" db="EMBL/GenBank/DDBJ databases">
        <title>The genome of the soybean aphid Biotype 1, its phylome, world population structure and adaptation to the North American continent.</title>
        <authorList>
            <person name="Giordano R."/>
            <person name="Donthu R.K."/>
            <person name="Hernandez A.G."/>
            <person name="Wright C.L."/>
            <person name="Zimin A.V."/>
        </authorList>
    </citation>
    <scope>NUCLEOTIDE SEQUENCE [LARGE SCALE GENOMIC DNA]</scope>
    <source>
        <tissue evidence="1">Whole aphids</tissue>
    </source>
</reference>
<dbReference type="OrthoDB" id="10588990at2759"/>
<dbReference type="Proteomes" id="UP000475862">
    <property type="component" value="Unassembled WGS sequence"/>
</dbReference>
<dbReference type="EMBL" id="VYZN01000065">
    <property type="protein sequence ID" value="KAE9524937.1"/>
    <property type="molecule type" value="Genomic_DNA"/>
</dbReference>
<keyword evidence="2" id="KW-1185">Reference proteome</keyword>
<evidence type="ECO:0000313" key="1">
    <source>
        <dbReference type="EMBL" id="KAE9524937.1"/>
    </source>
</evidence>
<comment type="caution">
    <text evidence="1">The sequence shown here is derived from an EMBL/GenBank/DDBJ whole genome shotgun (WGS) entry which is preliminary data.</text>
</comment>
<name>A0A6G0T4V7_APHGL</name>
<gene>
    <name evidence="1" type="ORF">AGLY_014987</name>
</gene>
<dbReference type="AlphaFoldDB" id="A0A6G0T4V7"/>
<sequence length="218" mass="25372">MNRAVHKSQPGQSKHSKNTEPYFFESAYKVLPESYHEKLKLNDKGQIINLFPPINTKSPEIAWHCNSAFEYGLRKVQYITDKKSDCGSCSCRHYRYLVLLMNKQNNLYHHDWQVGSLTTFYVPSYSVASKNSRRNKYPIVSLGSEKGGLCFNDMNTLKLNHVQKMIVNFKLQIKLLIDQRSSNKRTILKMKSCKENANHRVFVVRFDHKRLAKATVLI</sequence>